<accession>A0A421DTL9</accession>
<keyword evidence="4" id="KW-0418">Kinase</keyword>
<dbReference type="Pfam" id="PF17042">
    <property type="entry name" value="NBD_C"/>
    <property type="match status" value="1"/>
</dbReference>
<dbReference type="EMBL" id="MJLZ01000001">
    <property type="protein sequence ID" value="RLM28093.1"/>
    <property type="molecule type" value="Genomic_DNA"/>
</dbReference>
<dbReference type="Gene3D" id="3.40.50.10840">
    <property type="entry name" value="Putative sugar-binding, N-terminal domain"/>
    <property type="match status" value="1"/>
</dbReference>
<dbReference type="InterPro" id="IPR037051">
    <property type="entry name" value="4-carb_acid_sugar_kinase_N_sf"/>
</dbReference>
<dbReference type="AlphaFoldDB" id="A0A421DTL9"/>
<evidence type="ECO:0000256" key="5">
    <source>
        <dbReference type="ARBA" id="ARBA00022840"/>
    </source>
</evidence>
<dbReference type="RefSeq" id="WP_121572671.1">
    <property type="nucleotide sequence ID" value="NZ_MJLZ01000001.1"/>
</dbReference>
<evidence type="ECO:0000313" key="9">
    <source>
        <dbReference type="EMBL" id="RLM28093.1"/>
    </source>
</evidence>
<feature type="domain" description="Four-carbon acid sugar kinase nucleotide binding" evidence="8">
    <location>
        <begin position="241"/>
        <end position="410"/>
    </location>
</feature>
<evidence type="ECO:0000256" key="6">
    <source>
        <dbReference type="ARBA" id="ARBA00023277"/>
    </source>
</evidence>
<evidence type="ECO:0000256" key="4">
    <source>
        <dbReference type="ARBA" id="ARBA00022777"/>
    </source>
</evidence>
<evidence type="ECO:0000259" key="8">
    <source>
        <dbReference type="Pfam" id="PF17042"/>
    </source>
</evidence>
<proteinExistence type="inferred from homology"/>
<dbReference type="InterPro" id="IPR010737">
    <property type="entry name" value="4-carb_acid_sugar_kinase_N"/>
</dbReference>
<dbReference type="NCBIfam" id="NF047819">
    <property type="entry name" value="ThrnKinDtnkGamma"/>
    <property type="match status" value="1"/>
</dbReference>
<evidence type="ECO:0000259" key="7">
    <source>
        <dbReference type="Pfam" id="PF07005"/>
    </source>
</evidence>
<dbReference type="GO" id="GO:0005524">
    <property type="term" value="F:ATP binding"/>
    <property type="evidence" value="ECO:0007669"/>
    <property type="project" value="UniProtKB-KW"/>
</dbReference>
<dbReference type="InterPro" id="IPR031475">
    <property type="entry name" value="NBD_C"/>
</dbReference>
<evidence type="ECO:0000256" key="2">
    <source>
        <dbReference type="ARBA" id="ARBA00022679"/>
    </source>
</evidence>
<sequence length="424" mass="44887">MKMVVIADDFTGANDTGVQLAKKGARTEVVFDAQRKAPSRAEVLVINTESRALTAKQAADKVRDALLPYYSGSNESPLIYKKIDSTFRGNVGAEIGAAIAVSDAQIAIVAAAIPAAGRVTLHGQCVVHGVPLAETEFASDPKTPVVSSHIKTLIGLQTEYPIHELALSVVRSDNLAAALQKLSRQGPCIVVVDAEHDSDLVRLAQAITQITARFLLVGAAGLANALPSNCYLNSEQRLPVLVVAGSMSDATRRQIAFAAEAKLLGIVDVDVEALLQADSQNAQDIVTRQAVTLLQARQHCVLRTSRHADARQMIDTLCEKYQLSRQQLGDSISNALGAITLAIVNQSQIGGLFLTGGDIAIAVARALGAEGYRITSEVAPCVPCGTFVNSEIDDLPVITKAGGFGGESTLRDALYFIEEMYSGK</sequence>
<keyword evidence="6" id="KW-0119">Carbohydrate metabolism</keyword>
<keyword evidence="2" id="KW-0808">Transferase</keyword>
<dbReference type="GO" id="GO:0016301">
    <property type="term" value="F:kinase activity"/>
    <property type="evidence" value="ECO:0007669"/>
    <property type="project" value="UniProtKB-KW"/>
</dbReference>
<dbReference type="Gene3D" id="3.40.980.20">
    <property type="entry name" value="Four-carbon acid sugar kinase, nucleotide binding domain"/>
    <property type="match status" value="1"/>
</dbReference>
<feature type="domain" description="Four-carbon acid sugar kinase N-terminal" evidence="7">
    <location>
        <begin position="3"/>
        <end position="226"/>
    </location>
</feature>
<keyword evidence="10" id="KW-1185">Reference proteome</keyword>
<evidence type="ECO:0000256" key="1">
    <source>
        <dbReference type="ARBA" id="ARBA00005715"/>
    </source>
</evidence>
<evidence type="ECO:0000256" key="3">
    <source>
        <dbReference type="ARBA" id="ARBA00022741"/>
    </source>
</evidence>
<dbReference type="Proteomes" id="UP000285648">
    <property type="component" value="Unassembled WGS sequence"/>
</dbReference>
<evidence type="ECO:0008006" key="11">
    <source>
        <dbReference type="Google" id="ProtNLM"/>
    </source>
</evidence>
<keyword evidence="3" id="KW-0547">Nucleotide-binding</keyword>
<dbReference type="OrthoDB" id="191465at2"/>
<reference evidence="9 10" key="1">
    <citation type="submission" date="2016-09" db="EMBL/GenBank/DDBJ databases">
        <authorList>
            <person name="Doonan J."/>
            <person name="Pachebat J.A."/>
            <person name="Golyshin P.N."/>
            <person name="Denman S."/>
            <person name="Mcdonald J.E."/>
        </authorList>
    </citation>
    <scope>NUCLEOTIDE SEQUENCE [LARGE SCALE GENOMIC DNA]</scope>
    <source>
        <strain evidence="9 10">NCPPB 3934</strain>
    </source>
</reference>
<name>A0A421DTL9_9GAMM</name>
<keyword evidence="5" id="KW-0067">ATP-binding</keyword>
<protein>
    <recommendedName>
        <fullName evidence="11">Serine kinase</fullName>
    </recommendedName>
</protein>
<comment type="caution">
    <text evidence="9">The sequence shown here is derived from an EMBL/GenBank/DDBJ whole genome shotgun (WGS) entry which is preliminary data.</text>
</comment>
<evidence type="ECO:0000313" key="10">
    <source>
        <dbReference type="Proteomes" id="UP000285648"/>
    </source>
</evidence>
<organism evidence="9 10">
    <name type="scientific">Brenneria alni</name>
    <dbReference type="NCBI Taxonomy" id="71656"/>
    <lineage>
        <taxon>Bacteria</taxon>
        <taxon>Pseudomonadati</taxon>
        <taxon>Pseudomonadota</taxon>
        <taxon>Gammaproteobacteria</taxon>
        <taxon>Enterobacterales</taxon>
        <taxon>Pectobacteriaceae</taxon>
        <taxon>Brenneria</taxon>
    </lineage>
</organism>
<dbReference type="InterPro" id="IPR042213">
    <property type="entry name" value="NBD_C_sf"/>
</dbReference>
<gene>
    <name evidence="9" type="ORF">BIY29_00050</name>
</gene>
<dbReference type="Pfam" id="PF07005">
    <property type="entry name" value="SBD_N"/>
    <property type="match status" value="1"/>
</dbReference>
<comment type="similarity">
    <text evidence="1">Belongs to the four-carbon acid sugar kinase family.</text>
</comment>
<dbReference type="SUPFAM" id="SSF142764">
    <property type="entry name" value="YgbK-like"/>
    <property type="match status" value="1"/>
</dbReference>